<dbReference type="GO" id="GO:0006508">
    <property type="term" value="P:proteolysis"/>
    <property type="evidence" value="ECO:0007669"/>
    <property type="project" value="UniProtKB-KW"/>
</dbReference>
<dbReference type="PRINTS" id="PR00839">
    <property type="entry name" value="V8PROTEASE"/>
</dbReference>
<dbReference type="EMBL" id="JBHTKA010000016">
    <property type="protein sequence ID" value="MFD1003619.1"/>
    <property type="molecule type" value="Genomic_DNA"/>
</dbReference>
<evidence type="ECO:0000256" key="5">
    <source>
        <dbReference type="ARBA" id="ARBA00022801"/>
    </source>
</evidence>
<keyword evidence="3 7" id="KW-0645">Protease</keyword>
<dbReference type="Proteomes" id="UP001597112">
    <property type="component" value="Unassembled WGS sequence"/>
</dbReference>
<keyword evidence="9" id="KW-1185">Reference proteome</keyword>
<dbReference type="GO" id="GO:0008233">
    <property type="term" value="F:peptidase activity"/>
    <property type="evidence" value="ECO:0007669"/>
    <property type="project" value="UniProtKB-KW"/>
</dbReference>
<evidence type="ECO:0000313" key="8">
    <source>
        <dbReference type="EMBL" id="MFD1003619.1"/>
    </source>
</evidence>
<dbReference type="Pfam" id="PF13365">
    <property type="entry name" value="Trypsin_2"/>
    <property type="match status" value="1"/>
</dbReference>
<dbReference type="RefSeq" id="WP_377586506.1">
    <property type="nucleotide sequence ID" value="NZ_JBHTKA010000016.1"/>
</dbReference>
<dbReference type="Gene3D" id="2.40.10.10">
    <property type="entry name" value="Trypsin-like serine proteases"/>
    <property type="match status" value="2"/>
</dbReference>
<accession>A0ABW3KBV4</accession>
<organism evidence="8 9">
    <name type="scientific">Ohtaekwangia kribbensis</name>
    <dbReference type="NCBI Taxonomy" id="688913"/>
    <lineage>
        <taxon>Bacteria</taxon>
        <taxon>Pseudomonadati</taxon>
        <taxon>Bacteroidota</taxon>
        <taxon>Cytophagia</taxon>
        <taxon>Cytophagales</taxon>
        <taxon>Fulvivirgaceae</taxon>
        <taxon>Ohtaekwangia</taxon>
    </lineage>
</organism>
<comment type="subcellular location">
    <subcellularLocation>
        <location evidence="1">Secreted</location>
    </subcellularLocation>
</comment>
<dbReference type="PANTHER" id="PTHR43019:SF23">
    <property type="entry name" value="PROTEASE DO-LIKE 5, CHLOROPLASTIC"/>
    <property type="match status" value="1"/>
</dbReference>
<keyword evidence="4 7" id="KW-0732">Signal</keyword>
<proteinExistence type="inferred from homology"/>
<comment type="similarity">
    <text evidence="2 7">Belongs to the peptidase S1B family.</text>
</comment>
<comment type="caution">
    <text evidence="8">The sequence shown here is derived from an EMBL/GenBank/DDBJ whole genome shotgun (WGS) entry which is preliminary data.</text>
</comment>
<keyword evidence="5 7" id="KW-0378">Hydrolase</keyword>
<evidence type="ECO:0000256" key="2">
    <source>
        <dbReference type="ARBA" id="ARBA00008764"/>
    </source>
</evidence>
<reference evidence="9" key="1">
    <citation type="journal article" date="2019" name="Int. J. Syst. Evol. Microbiol.">
        <title>The Global Catalogue of Microorganisms (GCM) 10K type strain sequencing project: providing services to taxonomists for standard genome sequencing and annotation.</title>
        <authorList>
            <consortium name="The Broad Institute Genomics Platform"/>
            <consortium name="The Broad Institute Genome Sequencing Center for Infectious Disease"/>
            <person name="Wu L."/>
            <person name="Ma J."/>
        </authorList>
    </citation>
    <scope>NUCLEOTIDE SEQUENCE [LARGE SCALE GENOMIC DNA]</scope>
    <source>
        <strain evidence="9">CCUG 58938</strain>
    </source>
</reference>
<gene>
    <name evidence="8" type="ORF">ACFQ21_30115</name>
</gene>
<evidence type="ECO:0000256" key="3">
    <source>
        <dbReference type="ARBA" id="ARBA00022670"/>
    </source>
</evidence>
<evidence type="ECO:0000256" key="7">
    <source>
        <dbReference type="RuleBase" id="RU004296"/>
    </source>
</evidence>
<evidence type="ECO:0000313" key="9">
    <source>
        <dbReference type="Proteomes" id="UP001597112"/>
    </source>
</evidence>
<dbReference type="InterPro" id="IPR009003">
    <property type="entry name" value="Peptidase_S1_PA"/>
</dbReference>
<name>A0ABW3KBV4_9BACT</name>
<protein>
    <recommendedName>
        <fullName evidence="7">Serine protease</fullName>
        <ecNumber evidence="7">3.4.21.-</ecNumber>
    </recommendedName>
</protein>
<sequence length="288" mass="31185">MIKQIRKIVYIAVAAIAMCSTAVRAQSSYTFTEGVIEDEAIYTRLETEGRKLIDNQQIVPMSKLASQLTNTQCQAALVKPSGKCITDADLYARCKSGVLVVGTLYKCSHCPNDHLRAATGFVIDESGIAITSYHIFRGQATDEATDITVVVMDIAGNVYPITEVLAASLKDDVAIFRINTNRKKMYALPLATAARAGDDANVIGHPHNMYYSFTTGTVSRLYKREGGDKMSVTADFSQGSSGGPVLDDKGNVIGIVSATRSLYNTAQHLQMVSREAIPVSAIYTLLKK</sequence>
<dbReference type="InterPro" id="IPR043504">
    <property type="entry name" value="Peptidase_S1_PA_chymotrypsin"/>
</dbReference>
<dbReference type="InterPro" id="IPR008256">
    <property type="entry name" value="Peptidase_S1B"/>
</dbReference>
<dbReference type="SUPFAM" id="SSF50494">
    <property type="entry name" value="Trypsin-like serine proteases"/>
    <property type="match status" value="1"/>
</dbReference>
<dbReference type="PANTHER" id="PTHR43019">
    <property type="entry name" value="SERINE ENDOPROTEASE DEGS"/>
    <property type="match status" value="1"/>
</dbReference>
<feature type="signal peptide" evidence="7">
    <location>
        <begin position="1"/>
        <end position="25"/>
    </location>
</feature>
<evidence type="ECO:0000256" key="1">
    <source>
        <dbReference type="ARBA" id="ARBA00004613"/>
    </source>
</evidence>
<keyword evidence="6 7" id="KW-0720">Serine protease</keyword>
<dbReference type="EC" id="3.4.21.-" evidence="7"/>
<evidence type="ECO:0000256" key="4">
    <source>
        <dbReference type="ARBA" id="ARBA00022729"/>
    </source>
</evidence>
<feature type="chain" id="PRO_5044987876" description="Serine protease" evidence="7">
    <location>
        <begin position="26"/>
        <end position="288"/>
    </location>
</feature>
<evidence type="ECO:0000256" key="6">
    <source>
        <dbReference type="ARBA" id="ARBA00022825"/>
    </source>
</evidence>